<dbReference type="HOGENOM" id="CLU_068731_0_1_1"/>
<proteinExistence type="predicted"/>
<dbReference type="Proteomes" id="UP000053820">
    <property type="component" value="Unassembled WGS sequence"/>
</dbReference>
<evidence type="ECO:0000256" key="1">
    <source>
        <dbReference type="SAM" id="MobiDB-lite"/>
    </source>
</evidence>
<organism evidence="2 3">
    <name type="scientific">Hydnomerulius pinastri MD-312</name>
    <dbReference type="NCBI Taxonomy" id="994086"/>
    <lineage>
        <taxon>Eukaryota</taxon>
        <taxon>Fungi</taxon>
        <taxon>Dikarya</taxon>
        <taxon>Basidiomycota</taxon>
        <taxon>Agaricomycotina</taxon>
        <taxon>Agaricomycetes</taxon>
        <taxon>Agaricomycetidae</taxon>
        <taxon>Boletales</taxon>
        <taxon>Boletales incertae sedis</taxon>
        <taxon>Leucogyrophana</taxon>
    </lineage>
</organism>
<reference evidence="2 3" key="1">
    <citation type="submission" date="2014-04" db="EMBL/GenBank/DDBJ databases">
        <title>Evolutionary Origins and Diversification of the Mycorrhizal Mutualists.</title>
        <authorList>
            <consortium name="DOE Joint Genome Institute"/>
            <consortium name="Mycorrhizal Genomics Consortium"/>
            <person name="Kohler A."/>
            <person name="Kuo A."/>
            <person name="Nagy L.G."/>
            <person name="Floudas D."/>
            <person name="Copeland A."/>
            <person name="Barry K.W."/>
            <person name="Cichocki N."/>
            <person name="Veneault-Fourrey C."/>
            <person name="LaButti K."/>
            <person name="Lindquist E.A."/>
            <person name="Lipzen A."/>
            <person name="Lundell T."/>
            <person name="Morin E."/>
            <person name="Murat C."/>
            <person name="Riley R."/>
            <person name="Ohm R."/>
            <person name="Sun H."/>
            <person name="Tunlid A."/>
            <person name="Henrissat B."/>
            <person name="Grigoriev I.V."/>
            <person name="Hibbett D.S."/>
            <person name="Martin F."/>
        </authorList>
    </citation>
    <scope>NUCLEOTIDE SEQUENCE [LARGE SCALE GENOMIC DNA]</scope>
    <source>
        <strain evidence="2 3">MD-312</strain>
    </source>
</reference>
<keyword evidence="3" id="KW-1185">Reference proteome</keyword>
<name>A0A0C9VTP3_9AGAM</name>
<feature type="region of interest" description="Disordered" evidence="1">
    <location>
        <begin position="70"/>
        <end position="99"/>
    </location>
</feature>
<dbReference type="OrthoDB" id="2691920at2759"/>
<sequence>MQSALTEVLGICRGYPSSLKHVRGKKCLSSTLTKAKEIFQHKKAHINDGFQQAEDLGSSFVPPQVVNDMEDIYPHPNPHPDLVQEGDNPQPEPQDKTPLAQRRTQCLNCLLPKCYWDLLPKLPLPLPPTLTQSSDDSTIPSPSLPSALVLQEAHGLPSAGAILHQVLKMLPNKFGLFLEHTSEGASESADVSIPGLNHSDPFHPYPNENLLYLGEWYWNQGTTKSKESFWKLLNIISSSEFHLVDIQNTNWTAID</sequence>
<gene>
    <name evidence="2" type="ORF">HYDPIDRAFT_31473</name>
</gene>
<evidence type="ECO:0000313" key="3">
    <source>
        <dbReference type="Proteomes" id="UP000053820"/>
    </source>
</evidence>
<evidence type="ECO:0000313" key="2">
    <source>
        <dbReference type="EMBL" id="KIJ61385.1"/>
    </source>
</evidence>
<protein>
    <submittedName>
        <fullName evidence="2">Uncharacterized protein</fullName>
    </submittedName>
</protein>
<dbReference type="EMBL" id="KN839863">
    <property type="protein sequence ID" value="KIJ61385.1"/>
    <property type="molecule type" value="Genomic_DNA"/>
</dbReference>
<dbReference type="AlphaFoldDB" id="A0A0C9VTP3"/>
<accession>A0A0C9VTP3</accession>